<gene>
    <name evidence="8" type="ORF">CPT34_32790</name>
</gene>
<dbReference type="GO" id="GO:0000156">
    <property type="term" value="F:phosphorelay response regulator activity"/>
    <property type="evidence" value="ECO:0007669"/>
    <property type="project" value="TreeGrafter"/>
</dbReference>
<evidence type="ECO:0000313" key="8">
    <source>
        <dbReference type="EMBL" id="PCK76937.1"/>
    </source>
</evidence>
<dbReference type="GO" id="GO:0005829">
    <property type="term" value="C:cytosol"/>
    <property type="evidence" value="ECO:0007669"/>
    <property type="project" value="TreeGrafter"/>
</dbReference>
<dbReference type="Pfam" id="PF00072">
    <property type="entry name" value="Response_reg"/>
    <property type="match status" value="1"/>
</dbReference>
<reference evidence="8 9" key="1">
    <citation type="submission" date="2017-09" db="EMBL/GenBank/DDBJ databases">
        <title>Comparative genomics of rhizobia isolated from Phaseolus vulgaris in China.</title>
        <authorList>
            <person name="Tong W."/>
        </authorList>
    </citation>
    <scope>NUCLEOTIDE SEQUENCE [LARGE SCALE GENOMIC DNA]</scope>
    <source>
        <strain evidence="8 9">L101</strain>
    </source>
</reference>
<sequence length="241" mass="26645">MSNDASSPGSLAQPMVLIATADDSFRTFLEYTVKSKGLVVAGVSDGETLAKRLETMAPDLLVLESRIPGVETQTLCERLRLAPQTRSMSIIAIAAEGDEASRQELLESGAHQYLSRPFSPEILMTSIGAIWHDANRDPALGLRELLTFLDLELEVSSYRVRRNGRTIHLAPTEFRLLHHLMKNPHRVYSRDELREAAWLRAVHVGPRTIDVHIGRLRAALNAAGGKGLIRTVWSVGYALSE</sequence>
<evidence type="ECO:0000256" key="4">
    <source>
        <dbReference type="PROSITE-ProRule" id="PRU00169"/>
    </source>
</evidence>
<dbReference type="CDD" id="cd00383">
    <property type="entry name" value="trans_reg_C"/>
    <property type="match status" value="1"/>
</dbReference>
<dbReference type="PROSITE" id="PS50110">
    <property type="entry name" value="RESPONSE_REGULATORY"/>
    <property type="match status" value="1"/>
</dbReference>
<evidence type="ECO:0000256" key="3">
    <source>
        <dbReference type="ARBA" id="ARBA00023125"/>
    </source>
</evidence>
<comment type="caution">
    <text evidence="4">Lacks conserved residue(s) required for the propagation of feature annotation.</text>
</comment>
<feature type="domain" description="OmpR/PhoB-type" evidence="7">
    <location>
        <begin position="143"/>
        <end position="241"/>
    </location>
</feature>
<evidence type="ECO:0000256" key="5">
    <source>
        <dbReference type="PROSITE-ProRule" id="PRU01091"/>
    </source>
</evidence>
<keyword evidence="9" id="KW-1185">Reference proteome</keyword>
<evidence type="ECO:0000313" key="9">
    <source>
        <dbReference type="Proteomes" id="UP000218807"/>
    </source>
</evidence>
<accession>A0A2A5KIX1</accession>
<dbReference type="InterPro" id="IPR036388">
    <property type="entry name" value="WH-like_DNA-bd_sf"/>
</dbReference>
<keyword evidence="2" id="KW-0902">Two-component regulatory system</keyword>
<feature type="domain" description="Response regulatory" evidence="6">
    <location>
        <begin position="15"/>
        <end position="131"/>
    </location>
</feature>
<evidence type="ECO:0000259" key="6">
    <source>
        <dbReference type="PROSITE" id="PS50110"/>
    </source>
</evidence>
<dbReference type="Gene3D" id="1.10.10.10">
    <property type="entry name" value="Winged helix-like DNA-binding domain superfamily/Winged helix DNA-binding domain"/>
    <property type="match status" value="1"/>
</dbReference>
<dbReference type="Proteomes" id="UP000218807">
    <property type="component" value="Unassembled WGS sequence"/>
</dbReference>
<evidence type="ECO:0000256" key="2">
    <source>
        <dbReference type="ARBA" id="ARBA00023012"/>
    </source>
</evidence>
<dbReference type="InterPro" id="IPR016032">
    <property type="entry name" value="Sig_transdc_resp-reg_C-effctor"/>
</dbReference>
<proteinExistence type="predicted"/>
<dbReference type="EMBL" id="NXDM01000066">
    <property type="protein sequence ID" value="PCK76937.1"/>
    <property type="molecule type" value="Genomic_DNA"/>
</dbReference>
<dbReference type="InterPro" id="IPR039420">
    <property type="entry name" value="WalR-like"/>
</dbReference>
<dbReference type="PANTHER" id="PTHR48111:SF40">
    <property type="entry name" value="PHOSPHATE REGULON TRANSCRIPTIONAL REGULATORY PROTEIN PHOB"/>
    <property type="match status" value="1"/>
</dbReference>
<keyword evidence="1" id="KW-0597">Phosphoprotein</keyword>
<dbReference type="GO" id="GO:0006355">
    <property type="term" value="P:regulation of DNA-templated transcription"/>
    <property type="evidence" value="ECO:0007669"/>
    <property type="project" value="InterPro"/>
</dbReference>
<dbReference type="GO" id="GO:0032993">
    <property type="term" value="C:protein-DNA complex"/>
    <property type="evidence" value="ECO:0007669"/>
    <property type="project" value="TreeGrafter"/>
</dbReference>
<evidence type="ECO:0000256" key="1">
    <source>
        <dbReference type="ARBA" id="ARBA00022553"/>
    </source>
</evidence>
<keyword evidence="3 5" id="KW-0238">DNA-binding</keyword>
<dbReference type="SMART" id="SM00862">
    <property type="entry name" value="Trans_reg_C"/>
    <property type="match status" value="1"/>
</dbReference>
<dbReference type="Gene3D" id="3.40.50.2300">
    <property type="match status" value="1"/>
</dbReference>
<dbReference type="PANTHER" id="PTHR48111">
    <property type="entry name" value="REGULATOR OF RPOS"/>
    <property type="match status" value="1"/>
</dbReference>
<dbReference type="Pfam" id="PF00486">
    <property type="entry name" value="Trans_reg_C"/>
    <property type="match status" value="1"/>
</dbReference>
<dbReference type="InterPro" id="IPR001789">
    <property type="entry name" value="Sig_transdc_resp-reg_receiver"/>
</dbReference>
<evidence type="ECO:0000259" key="7">
    <source>
        <dbReference type="PROSITE" id="PS51755"/>
    </source>
</evidence>
<dbReference type="SUPFAM" id="SSF52172">
    <property type="entry name" value="CheY-like"/>
    <property type="match status" value="1"/>
</dbReference>
<protein>
    <submittedName>
        <fullName evidence="8">DNA-binding response regulator</fullName>
    </submittedName>
</protein>
<organism evidence="8 9">
    <name type="scientific">Rhizobium sophoriradicis</name>
    <dbReference type="NCBI Taxonomy" id="1535245"/>
    <lineage>
        <taxon>Bacteria</taxon>
        <taxon>Pseudomonadati</taxon>
        <taxon>Pseudomonadota</taxon>
        <taxon>Alphaproteobacteria</taxon>
        <taxon>Hyphomicrobiales</taxon>
        <taxon>Rhizobiaceae</taxon>
        <taxon>Rhizobium/Agrobacterium group</taxon>
        <taxon>Rhizobium</taxon>
    </lineage>
</organism>
<dbReference type="SUPFAM" id="SSF46894">
    <property type="entry name" value="C-terminal effector domain of the bipartite response regulators"/>
    <property type="match status" value="1"/>
</dbReference>
<dbReference type="InterPro" id="IPR001867">
    <property type="entry name" value="OmpR/PhoB-type_DNA-bd"/>
</dbReference>
<name>A0A2A5KIX1_9HYPH</name>
<feature type="DNA-binding region" description="OmpR/PhoB-type" evidence="5">
    <location>
        <begin position="143"/>
        <end position="241"/>
    </location>
</feature>
<comment type="caution">
    <text evidence="8">The sequence shown here is derived from an EMBL/GenBank/DDBJ whole genome shotgun (WGS) entry which is preliminary data.</text>
</comment>
<dbReference type="PROSITE" id="PS51755">
    <property type="entry name" value="OMPR_PHOB"/>
    <property type="match status" value="1"/>
</dbReference>
<dbReference type="InterPro" id="IPR011006">
    <property type="entry name" value="CheY-like_superfamily"/>
</dbReference>
<dbReference type="AlphaFoldDB" id="A0A2A5KIX1"/>
<dbReference type="GO" id="GO:0000976">
    <property type="term" value="F:transcription cis-regulatory region binding"/>
    <property type="evidence" value="ECO:0007669"/>
    <property type="project" value="TreeGrafter"/>
</dbReference>
<dbReference type="SMART" id="SM00448">
    <property type="entry name" value="REC"/>
    <property type="match status" value="1"/>
</dbReference>